<evidence type="ECO:0000313" key="1">
    <source>
        <dbReference type="EMBL" id="CAD5938795.1"/>
    </source>
</evidence>
<dbReference type="RefSeq" id="WP_254173562.1">
    <property type="nucleotide sequence ID" value="NZ_LR882967.1"/>
</dbReference>
<reference evidence="1" key="1">
    <citation type="submission" date="2020-09" db="EMBL/GenBank/DDBJ databases">
        <authorList>
            <person name="Blom J."/>
        </authorList>
    </citation>
    <scope>NUCLEOTIDE SEQUENCE</scope>
    <source>
        <strain evidence="1">No.713</strain>
    </source>
</reference>
<dbReference type="Proteomes" id="UP001153719">
    <property type="component" value="Chromosome"/>
</dbReference>
<dbReference type="Pfam" id="PF13809">
    <property type="entry name" value="Tubulin_2"/>
    <property type="match status" value="1"/>
</dbReference>
<evidence type="ECO:0000313" key="2">
    <source>
        <dbReference type="Proteomes" id="UP001153719"/>
    </source>
</evidence>
<proteinExistence type="predicted"/>
<gene>
    <name evidence="1" type="ORF">NO713_01781</name>
</gene>
<keyword evidence="2" id="KW-1185">Reference proteome</keyword>
<dbReference type="AlphaFoldDB" id="A0A9W4CND0"/>
<dbReference type="InterPro" id="IPR036525">
    <property type="entry name" value="Tubulin/FtsZ_GTPase_sf"/>
</dbReference>
<dbReference type="InterPro" id="IPR025904">
    <property type="entry name" value="Tubulin-like"/>
</dbReference>
<dbReference type="EMBL" id="LR882967">
    <property type="protein sequence ID" value="CAD5938795.1"/>
    <property type="molecule type" value="Genomic_DNA"/>
</dbReference>
<evidence type="ECO:0008006" key="3">
    <source>
        <dbReference type="Google" id="ProtNLM"/>
    </source>
</evidence>
<dbReference type="SUPFAM" id="SSF52490">
    <property type="entry name" value="Tubulin nucleotide-binding domain-like"/>
    <property type="match status" value="1"/>
</dbReference>
<accession>A0A9W4CND0</accession>
<name>A0A9W4CND0_9CYAN</name>
<dbReference type="KEGG" id="ppsu:NO713_01781"/>
<protein>
    <recommendedName>
        <fullName evidence="3">Tubulin like</fullName>
    </recommendedName>
</protein>
<dbReference type="Gene3D" id="3.40.50.1440">
    <property type="entry name" value="Tubulin/FtsZ, GTPase domain"/>
    <property type="match status" value="1"/>
</dbReference>
<sequence>MVQQQDIKSFARTLVIGVGGTGLEVITRIRRLIVESYGGLANFPVISFLHIDTEENYQIKDKNMAGPALETAEKFWSKVKYEDAEDIVKNKSNYSWYHEWLPPELTPEQLTCQEGAGQIRACGRFSFFHNRDDIKQKCQEAKNRITNNAQVTIGNEIFPIKPKLNIFVVASISGGTGSGMLIDFGYSLRDWFQGENHLELTAIVPSPDAFTGVGAGLRLKENGYAALMELNYFYDANTQYSVKFGPYESDRVTQQRPPYDFMYVVGTQNQLVTIEIKQIREMIAQNIFLDLVSDFSAYKRTVRDNIKSQISQVTDQPINEESEPVGRSYPRNFYSFGISSIEIPIHQIRKYLSSRLTSELYQWWLKAQVKLPSDMTVEVEQELRELKLLTEQIRGEVLISADGSRFEQKVQQWIKSLEKEIIDDHLLQCTAQLPNIPPFAEEKGKILEFNPYLNDKVEEFRLDNCRDDQRKRGQYIERMYNNKEQLIILAMNDLEQKVYLYLLDSSRGSLFLQAFLKETEENFNRQIEKLEREASKTWEVVEKANLEKYTKAISSIQEFCTRWSATKESDMKRYCDDALQALETYLQAELQRQSRQITAEILRNLVQTVQNLKIRLDRWIGQIQASSAKYKKLAKEEENQVESLEFVGLKLFQRLELQELYSDFCTVRNGQEVLFQQLTQQIVQQTQQEKFWTQSHGNQSFQLFDVEKIDNIQYPQFEQLVDQISQQVIKDAPANSKLAQDLDACNRFMKLYPDPSNQQREIGLLFNRSKPLVRLEPNIPKGRFQYIELHLAGVFGGENTSEPAAQKQVELLKKFFTQKEAIAPLSNRERHKLLAVHEVGGFSLRCLAGTKILRKEYQKWRGERIRTERAILKGQKQEKDLPIPVHLQKDMVFWDLVPPDSTLEKLVLVSRVFALLREEINQKTQKSVIRYRKKTELGEDVITLSSSWEDAIQVLELPDCREDRTEIEHQLEELLEKAETEPQKQQLRKQMEDFLKERLQTVYRKIGADDPLYLRERTIIQEFITEHKLGTNINPTPPKPTATTDHKLGFSVSDQPQPPSNRAVEVEYEQYLTQLSGIGMPEEALQISAKNKANQLNLSQEVSDRILKRFLNS</sequence>
<organism evidence="1 2">
    <name type="scientific">Planktothrix pseudagardhii</name>
    <dbReference type="NCBI Taxonomy" id="132604"/>
    <lineage>
        <taxon>Bacteria</taxon>
        <taxon>Bacillati</taxon>
        <taxon>Cyanobacteriota</taxon>
        <taxon>Cyanophyceae</taxon>
        <taxon>Oscillatoriophycideae</taxon>
        <taxon>Oscillatoriales</taxon>
        <taxon>Microcoleaceae</taxon>
        <taxon>Planktothrix</taxon>
    </lineage>
</organism>